<protein>
    <recommendedName>
        <fullName evidence="4">Vitellogenin</fullName>
    </recommendedName>
</protein>
<keyword evidence="1" id="KW-0732">Signal</keyword>
<dbReference type="Proteomes" id="UP001608902">
    <property type="component" value="Unassembled WGS sequence"/>
</dbReference>
<sequence>MTEKLLTAILAFAAFSGHCDGSKGNRNEIPDMNWAYPVEYDINVHFNYEVETPINITGEKVAYSFPVFKVKIIHTDYFRA</sequence>
<dbReference type="AlphaFoldDB" id="A0ABD6EI40"/>
<keyword evidence="3" id="KW-1185">Reference proteome</keyword>
<evidence type="ECO:0000313" key="3">
    <source>
        <dbReference type="Proteomes" id="UP001608902"/>
    </source>
</evidence>
<feature type="signal peptide" evidence="1">
    <location>
        <begin position="1"/>
        <end position="21"/>
    </location>
</feature>
<dbReference type="EMBL" id="JBGFUD010003636">
    <property type="protein sequence ID" value="MFH4978897.1"/>
    <property type="molecule type" value="Genomic_DNA"/>
</dbReference>
<reference evidence="2 3" key="1">
    <citation type="submission" date="2024-08" db="EMBL/GenBank/DDBJ databases">
        <title>Gnathostoma spinigerum genome.</title>
        <authorList>
            <person name="Gonzalez-Bertolin B."/>
            <person name="Monzon S."/>
            <person name="Zaballos A."/>
            <person name="Jimenez P."/>
            <person name="Dekumyoy P."/>
            <person name="Varona S."/>
            <person name="Cuesta I."/>
            <person name="Sumanam S."/>
            <person name="Adisakwattana P."/>
            <person name="Gasser R.B."/>
            <person name="Hernandez-Gonzalez A."/>
            <person name="Young N.D."/>
            <person name="Perteguer M.J."/>
        </authorList>
    </citation>
    <scope>NUCLEOTIDE SEQUENCE [LARGE SCALE GENOMIC DNA]</scope>
    <source>
        <strain evidence="2">AL3</strain>
        <tissue evidence="2">Liver</tissue>
    </source>
</reference>
<evidence type="ECO:0008006" key="4">
    <source>
        <dbReference type="Google" id="ProtNLM"/>
    </source>
</evidence>
<name>A0ABD6EI40_9BILA</name>
<feature type="chain" id="PRO_5044815576" description="Vitellogenin" evidence="1">
    <location>
        <begin position="22"/>
        <end position="80"/>
    </location>
</feature>
<proteinExistence type="predicted"/>
<comment type="caution">
    <text evidence="2">The sequence shown here is derived from an EMBL/GenBank/DDBJ whole genome shotgun (WGS) entry which is preliminary data.</text>
</comment>
<organism evidence="2 3">
    <name type="scientific">Gnathostoma spinigerum</name>
    <dbReference type="NCBI Taxonomy" id="75299"/>
    <lineage>
        <taxon>Eukaryota</taxon>
        <taxon>Metazoa</taxon>
        <taxon>Ecdysozoa</taxon>
        <taxon>Nematoda</taxon>
        <taxon>Chromadorea</taxon>
        <taxon>Rhabditida</taxon>
        <taxon>Spirurina</taxon>
        <taxon>Gnathostomatomorpha</taxon>
        <taxon>Gnathostomatoidea</taxon>
        <taxon>Gnathostomatidae</taxon>
        <taxon>Gnathostoma</taxon>
    </lineage>
</organism>
<evidence type="ECO:0000313" key="2">
    <source>
        <dbReference type="EMBL" id="MFH4978897.1"/>
    </source>
</evidence>
<evidence type="ECO:0000256" key="1">
    <source>
        <dbReference type="SAM" id="SignalP"/>
    </source>
</evidence>
<accession>A0ABD6EI40</accession>
<gene>
    <name evidence="2" type="ORF">AB6A40_005606</name>
</gene>